<dbReference type="EMBL" id="MU118491">
    <property type="protein sequence ID" value="KAF9642416.1"/>
    <property type="molecule type" value="Genomic_DNA"/>
</dbReference>
<feature type="non-terminal residue" evidence="1">
    <location>
        <position position="1"/>
    </location>
</feature>
<reference evidence="1" key="2">
    <citation type="journal article" date="2020" name="Nat. Commun.">
        <title>Large-scale genome sequencing of mycorrhizal fungi provides insights into the early evolution of symbiotic traits.</title>
        <authorList>
            <person name="Miyauchi S."/>
            <person name="Kiss E."/>
            <person name="Kuo A."/>
            <person name="Drula E."/>
            <person name="Kohler A."/>
            <person name="Sanchez-Garcia M."/>
            <person name="Morin E."/>
            <person name="Andreopoulos B."/>
            <person name="Barry K.W."/>
            <person name="Bonito G."/>
            <person name="Buee M."/>
            <person name="Carver A."/>
            <person name="Chen C."/>
            <person name="Cichocki N."/>
            <person name="Clum A."/>
            <person name="Culley D."/>
            <person name="Crous P.W."/>
            <person name="Fauchery L."/>
            <person name="Girlanda M."/>
            <person name="Hayes R.D."/>
            <person name="Keri Z."/>
            <person name="LaButti K."/>
            <person name="Lipzen A."/>
            <person name="Lombard V."/>
            <person name="Magnuson J."/>
            <person name="Maillard F."/>
            <person name="Murat C."/>
            <person name="Nolan M."/>
            <person name="Ohm R.A."/>
            <person name="Pangilinan J."/>
            <person name="Pereira M.F."/>
            <person name="Perotto S."/>
            <person name="Peter M."/>
            <person name="Pfister S."/>
            <person name="Riley R."/>
            <person name="Sitrit Y."/>
            <person name="Stielow J.B."/>
            <person name="Szollosi G."/>
            <person name="Zifcakova L."/>
            <person name="Stursova M."/>
            <person name="Spatafora J.W."/>
            <person name="Tedersoo L."/>
            <person name="Vaario L.M."/>
            <person name="Yamada A."/>
            <person name="Yan M."/>
            <person name="Wang P."/>
            <person name="Xu J."/>
            <person name="Bruns T."/>
            <person name="Baldrian P."/>
            <person name="Vilgalys R."/>
            <person name="Dunand C."/>
            <person name="Henrissat B."/>
            <person name="Grigoriev I.V."/>
            <person name="Hibbett D."/>
            <person name="Nagy L.G."/>
            <person name="Martin F.M."/>
        </authorList>
    </citation>
    <scope>NUCLEOTIDE SEQUENCE</scope>
    <source>
        <strain evidence="1">P2</strain>
    </source>
</reference>
<gene>
    <name evidence="1" type="ORF">BDM02DRAFT_3075889</name>
</gene>
<protein>
    <submittedName>
        <fullName evidence="1">Uncharacterized protein</fullName>
    </submittedName>
</protein>
<dbReference type="Proteomes" id="UP000886501">
    <property type="component" value="Unassembled WGS sequence"/>
</dbReference>
<feature type="non-terminal residue" evidence="1">
    <location>
        <position position="350"/>
    </location>
</feature>
<reference evidence="1" key="1">
    <citation type="submission" date="2019-10" db="EMBL/GenBank/DDBJ databases">
        <authorList>
            <consortium name="DOE Joint Genome Institute"/>
            <person name="Kuo A."/>
            <person name="Miyauchi S."/>
            <person name="Kiss E."/>
            <person name="Drula E."/>
            <person name="Kohler A."/>
            <person name="Sanchez-Garcia M."/>
            <person name="Andreopoulos B."/>
            <person name="Barry K.W."/>
            <person name="Bonito G."/>
            <person name="Buee M."/>
            <person name="Carver A."/>
            <person name="Chen C."/>
            <person name="Cichocki N."/>
            <person name="Clum A."/>
            <person name="Culley D."/>
            <person name="Crous P.W."/>
            <person name="Fauchery L."/>
            <person name="Girlanda M."/>
            <person name="Hayes R."/>
            <person name="Keri Z."/>
            <person name="Labutti K."/>
            <person name="Lipzen A."/>
            <person name="Lombard V."/>
            <person name="Magnuson J."/>
            <person name="Maillard F."/>
            <person name="Morin E."/>
            <person name="Murat C."/>
            <person name="Nolan M."/>
            <person name="Ohm R."/>
            <person name="Pangilinan J."/>
            <person name="Pereira M."/>
            <person name="Perotto S."/>
            <person name="Peter M."/>
            <person name="Riley R."/>
            <person name="Sitrit Y."/>
            <person name="Stielow B."/>
            <person name="Szollosi G."/>
            <person name="Zifcakova L."/>
            <person name="Stursova M."/>
            <person name="Spatafora J.W."/>
            <person name="Tedersoo L."/>
            <person name="Vaario L.-M."/>
            <person name="Yamada A."/>
            <person name="Yan M."/>
            <person name="Wang P."/>
            <person name="Xu J."/>
            <person name="Bruns T."/>
            <person name="Baldrian P."/>
            <person name="Vilgalys R."/>
            <person name="Henrissat B."/>
            <person name="Grigoriev I.V."/>
            <person name="Hibbett D."/>
            <person name="Nagy L.G."/>
            <person name="Martin F.M."/>
        </authorList>
    </citation>
    <scope>NUCLEOTIDE SEQUENCE</scope>
    <source>
        <strain evidence="1">P2</strain>
    </source>
</reference>
<evidence type="ECO:0000313" key="1">
    <source>
        <dbReference type="EMBL" id="KAF9642416.1"/>
    </source>
</evidence>
<proteinExistence type="predicted"/>
<keyword evidence="2" id="KW-1185">Reference proteome</keyword>
<name>A0ACB6YYE5_THEGA</name>
<organism evidence="1 2">
    <name type="scientific">Thelephora ganbajun</name>
    <name type="common">Ganba fungus</name>
    <dbReference type="NCBI Taxonomy" id="370292"/>
    <lineage>
        <taxon>Eukaryota</taxon>
        <taxon>Fungi</taxon>
        <taxon>Dikarya</taxon>
        <taxon>Basidiomycota</taxon>
        <taxon>Agaricomycotina</taxon>
        <taxon>Agaricomycetes</taxon>
        <taxon>Thelephorales</taxon>
        <taxon>Thelephoraceae</taxon>
        <taxon>Thelephora</taxon>
    </lineage>
</organism>
<sequence>GVIGVVKAYYGCVEAQGRGSLHCHMVVWVHGGLNSDEIREKAIADNEWRDRLINFLDETICNVIPADPDPDIAHLDPCLEDTLKARVKDLRNVILECQCHSHTGTCYKHCKSGGPKECRFNLDEKNVVPFTYFNEETGSFVLRRLNGMINNCCPTIAEGCRCNSDIKFITSGDAVKSVLFYVTDYISKMQEKSHVSFGALEAALKKLGDYDPTDTDPKTRGKQTLIKCVYSVISHQELSGQQVAAYLKGYGDHYSSHVYWNLYWTAFERSINADTPSPECYEKEVDGTVTEDTGMSTEPHDEQDDDVIITATADGNVVQCSTQVHDYRFRALALSHLSVWDFIARVDKVA</sequence>
<comment type="caution">
    <text evidence="1">The sequence shown here is derived from an EMBL/GenBank/DDBJ whole genome shotgun (WGS) entry which is preliminary data.</text>
</comment>
<evidence type="ECO:0000313" key="2">
    <source>
        <dbReference type="Proteomes" id="UP000886501"/>
    </source>
</evidence>
<accession>A0ACB6YYE5</accession>